<evidence type="ECO:0000313" key="5">
    <source>
        <dbReference type="Proteomes" id="UP000253759"/>
    </source>
</evidence>
<dbReference type="Pfam" id="PF09832">
    <property type="entry name" value="DUF2059"/>
    <property type="match status" value="1"/>
</dbReference>
<dbReference type="OrthoDB" id="5327699at2"/>
<reference evidence="5" key="1">
    <citation type="submission" date="2018-07" db="EMBL/GenBank/DDBJ databases">
        <authorList>
            <person name="Liu B.-T."/>
            <person name="Du Z."/>
        </authorList>
    </citation>
    <scope>NUCLEOTIDE SEQUENCE [LARGE SCALE GENOMIC DNA]</scope>
    <source>
        <strain evidence="5">XYN52</strain>
    </source>
</reference>
<feature type="chain" id="PRO_5017051690" evidence="2">
    <location>
        <begin position="25"/>
        <end position="189"/>
    </location>
</feature>
<evidence type="ECO:0000313" key="4">
    <source>
        <dbReference type="EMBL" id="RDE10392.1"/>
    </source>
</evidence>
<dbReference type="AlphaFoldDB" id="A0A369WAR2"/>
<dbReference type="Proteomes" id="UP000253759">
    <property type="component" value="Unassembled WGS sequence"/>
</dbReference>
<dbReference type="EMBL" id="QQNH01000001">
    <property type="protein sequence ID" value="RDE10392.1"/>
    <property type="molecule type" value="Genomic_DNA"/>
</dbReference>
<feature type="region of interest" description="Disordered" evidence="1">
    <location>
        <begin position="168"/>
        <end position="189"/>
    </location>
</feature>
<organism evidence="4 5">
    <name type="scientific">Pelagibacterium lacus</name>
    <dbReference type="NCBI Taxonomy" id="2282655"/>
    <lineage>
        <taxon>Bacteria</taxon>
        <taxon>Pseudomonadati</taxon>
        <taxon>Pseudomonadota</taxon>
        <taxon>Alphaproteobacteria</taxon>
        <taxon>Hyphomicrobiales</taxon>
        <taxon>Devosiaceae</taxon>
        <taxon>Pelagibacterium</taxon>
    </lineage>
</organism>
<feature type="signal peptide" evidence="2">
    <location>
        <begin position="1"/>
        <end position="24"/>
    </location>
</feature>
<name>A0A369WAR2_9HYPH</name>
<dbReference type="InterPro" id="IPR018637">
    <property type="entry name" value="DUF2059"/>
</dbReference>
<dbReference type="RefSeq" id="WP_114644114.1">
    <property type="nucleotide sequence ID" value="NZ_QQNH01000001.1"/>
</dbReference>
<comment type="caution">
    <text evidence="4">The sequence shown here is derived from an EMBL/GenBank/DDBJ whole genome shotgun (WGS) entry which is preliminary data.</text>
</comment>
<evidence type="ECO:0000256" key="1">
    <source>
        <dbReference type="SAM" id="MobiDB-lite"/>
    </source>
</evidence>
<protein>
    <submittedName>
        <fullName evidence="4">DUF2059 domain-containing protein</fullName>
    </submittedName>
</protein>
<evidence type="ECO:0000259" key="3">
    <source>
        <dbReference type="Pfam" id="PF09832"/>
    </source>
</evidence>
<keyword evidence="5" id="KW-1185">Reference proteome</keyword>
<proteinExistence type="predicted"/>
<gene>
    <name evidence="4" type="ORF">DVH29_00055</name>
</gene>
<keyword evidence="2" id="KW-0732">Signal</keyword>
<accession>A0A369WAR2</accession>
<feature type="compositionally biased region" description="Acidic residues" evidence="1">
    <location>
        <begin position="174"/>
        <end position="189"/>
    </location>
</feature>
<evidence type="ECO:0000256" key="2">
    <source>
        <dbReference type="SAM" id="SignalP"/>
    </source>
</evidence>
<sequence length="189" mass="21159">MTFLPTLRRLTAAILLSGTVLVSAAPLQAQQEISPEHLAAARQYVDMTDSAQLYERTLIEMGLQVMRLLIQEDPSLREPLINALQTVYDGYLLNRDPLYNQFARIYAIRFSTEELTEIIEFYESDVGRKLLGQNAGINEDLQTVLAVWSRNTSNEFLSRVRAELRNQGFNAPAPEDDAAAGEGEEAPAQ</sequence>
<feature type="domain" description="DUF2059" evidence="3">
    <location>
        <begin position="100"/>
        <end position="150"/>
    </location>
</feature>